<accession>A0A428N1K1</accession>
<comment type="similarity">
    <text evidence="1">Belongs to the 4-hydroxybenzoyl-CoA thioesterase family.</text>
</comment>
<dbReference type="Gene3D" id="3.10.129.10">
    <property type="entry name" value="Hotdog Thioesterase"/>
    <property type="match status" value="1"/>
</dbReference>
<dbReference type="Pfam" id="PF13279">
    <property type="entry name" value="4HBT_2"/>
    <property type="match status" value="1"/>
</dbReference>
<dbReference type="InterPro" id="IPR029069">
    <property type="entry name" value="HotDog_dom_sf"/>
</dbReference>
<evidence type="ECO:0000313" key="3">
    <source>
        <dbReference type="EMBL" id="RSL32335.1"/>
    </source>
</evidence>
<keyword evidence="2" id="KW-0378">Hydrolase</keyword>
<dbReference type="Proteomes" id="UP000275076">
    <property type="component" value="Unassembled WGS sequence"/>
</dbReference>
<dbReference type="SUPFAM" id="SSF54637">
    <property type="entry name" value="Thioesterase/thiol ester dehydrase-isomerase"/>
    <property type="match status" value="1"/>
</dbReference>
<organism evidence="3 4">
    <name type="scientific">Salibacterium salarium</name>
    <dbReference type="NCBI Taxonomy" id="284579"/>
    <lineage>
        <taxon>Bacteria</taxon>
        <taxon>Bacillati</taxon>
        <taxon>Bacillota</taxon>
        <taxon>Bacilli</taxon>
        <taxon>Bacillales</taxon>
        <taxon>Bacillaceae</taxon>
    </lineage>
</organism>
<reference evidence="3 4" key="1">
    <citation type="submission" date="2018-10" db="EMBL/GenBank/DDBJ databases">
        <title>Draft genome sequence of Bacillus salarius IM0101, isolated from a hypersaline soil in Inner Mongolia, China.</title>
        <authorList>
            <person name="Yamprayoonswat W."/>
            <person name="Boonvisut S."/>
            <person name="Jumpathong W."/>
            <person name="Sittihan S."/>
            <person name="Ruangsuj P."/>
            <person name="Wanthongcharoen S."/>
            <person name="Thongpramul N."/>
            <person name="Pimmason S."/>
            <person name="Yu B."/>
            <person name="Yasawong M."/>
        </authorList>
    </citation>
    <scope>NUCLEOTIDE SEQUENCE [LARGE SCALE GENOMIC DNA]</scope>
    <source>
        <strain evidence="3 4">IM0101</strain>
    </source>
</reference>
<dbReference type="GO" id="GO:0047617">
    <property type="term" value="F:fatty acyl-CoA hydrolase activity"/>
    <property type="evidence" value="ECO:0007669"/>
    <property type="project" value="TreeGrafter"/>
</dbReference>
<dbReference type="PANTHER" id="PTHR31793:SF27">
    <property type="entry name" value="NOVEL THIOESTERASE SUPERFAMILY DOMAIN AND SAPOSIN A-TYPE DOMAIN CONTAINING PROTEIN (0610012H03RIK)"/>
    <property type="match status" value="1"/>
</dbReference>
<name>A0A428N1K1_9BACI</name>
<dbReference type="OrthoDB" id="9800856at2"/>
<dbReference type="InterPro" id="IPR050563">
    <property type="entry name" value="4-hydroxybenzoyl-CoA_TE"/>
</dbReference>
<dbReference type="InterPro" id="IPR006684">
    <property type="entry name" value="YbgC/YbaW"/>
</dbReference>
<dbReference type="PIRSF" id="PIRSF003230">
    <property type="entry name" value="YbgC"/>
    <property type="match status" value="1"/>
</dbReference>
<dbReference type="PANTHER" id="PTHR31793">
    <property type="entry name" value="4-HYDROXYBENZOYL-COA THIOESTERASE FAMILY MEMBER"/>
    <property type="match status" value="1"/>
</dbReference>
<evidence type="ECO:0000313" key="4">
    <source>
        <dbReference type="Proteomes" id="UP000275076"/>
    </source>
</evidence>
<protein>
    <submittedName>
        <fullName evidence="3">Acyl-CoA thioesterase</fullName>
    </submittedName>
</protein>
<dbReference type="EMBL" id="RBVX01000015">
    <property type="protein sequence ID" value="RSL32335.1"/>
    <property type="molecule type" value="Genomic_DNA"/>
</dbReference>
<proteinExistence type="inferred from homology"/>
<dbReference type="RefSeq" id="WP_125556805.1">
    <property type="nucleotide sequence ID" value="NZ_RBVX01000015.1"/>
</dbReference>
<comment type="caution">
    <text evidence="3">The sequence shown here is derived from an EMBL/GenBank/DDBJ whole genome shotgun (WGS) entry which is preliminary data.</text>
</comment>
<sequence>MKNIYPLKVTWGDTDAAGIVFYPNFYRWMDQSTHELFGANGLKVSTLQKEKDIIFPLLETFCTFKAPLVHEDEIQVHSEVDEVQNKVFKVNHQFYKGKDIVAQGYEKRAWTSVAGEQPQAVEIPVDVKKMMEQRH</sequence>
<gene>
    <name evidence="3" type="ORF">D7Z54_15675</name>
</gene>
<evidence type="ECO:0000256" key="1">
    <source>
        <dbReference type="ARBA" id="ARBA00005953"/>
    </source>
</evidence>
<evidence type="ECO:0000256" key="2">
    <source>
        <dbReference type="ARBA" id="ARBA00022801"/>
    </source>
</evidence>
<keyword evidence="4" id="KW-1185">Reference proteome</keyword>
<dbReference type="AlphaFoldDB" id="A0A428N1K1"/>
<dbReference type="CDD" id="cd00586">
    <property type="entry name" value="4HBT"/>
    <property type="match status" value="1"/>
</dbReference>